<dbReference type="Proteomes" id="UP000703295">
    <property type="component" value="Unassembled WGS sequence"/>
</dbReference>
<dbReference type="InterPro" id="IPR007401">
    <property type="entry name" value="DUF454"/>
</dbReference>
<name>A0ABS2EX57_9BACE</name>
<dbReference type="Pfam" id="PF04304">
    <property type="entry name" value="DUF454"/>
    <property type="match status" value="1"/>
</dbReference>
<dbReference type="PIRSF" id="PIRSF016789">
    <property type="entry name" value="DUF454"/>
    <property type="match status" value="1"/>
</dbReference>
<keyword evidence="1" id="KW-1133">Transmembrane helix</keyword>
<keyword evidence="1" id="KW-0812">Transmembrane</keyword>
<keyword evidence="3" id="KW-1185">Reference proteome</keyword>
<comment type="caution">
    <text evidence="2">The sequence shown here is derived from an EMBL/GenBank/DDBJ whole genome shotgun (WGS) entry which is preliminary data.</text>
</comment>
<proteinExistence type="predicted"/>
<dbReference type="PANTHER" id="PTHR35813">
    <property type="entry name" value="INNER MEMBRANE PROTEIN YBAN"/>
    <property type="match status" value="1"/>
</dbReference>
<feature type="transmembrane region" description="Helical" evidence="1">
    <location>
        <begin position="97"/>
        <end position="115"/>
    </location>
</feature>
<keyword evidence="1" id="KW-0472">Membrane</keyword>
<organism evidence="2 3">
    <name type="scientific">Bacteroides mediterraneensis</name>
    <dbReference type="NCBI Taxonomy" id="1841856"/>
    <lineage>
        <taxon>Bacteria</taxon>
        <taxon>Pseudomonadati</taxon>
        <taxon>Bacteroidota</taxon>
        <taxon>Bacteroidia</taxon>
        <taxon>Bacteroidales</taxon>
        <taxon>Bacteroidaceae</taxon>
        <taxon>Bacteroides</taxon>
    </lineage>
</organism>
<sequence>MKYIYLPLGFLSLALGLAGIFLPVLPTTPFLLLSAALFFRSSPSAYQWLMNHRLLGPYIRDFRESRAIPLRAKIIALSLLWLTSLHCIFLVFDVFWLKAMMLVIAVGVTLYLCSFKTKRND</sequence>
<evidence type="ECO:0000256" key="1">
    <source>
        <dbReference type="SAM" id="Phobius"/>
    </source>
</evidence>
<protein>
    <submittedName>
        <fullName evidence="2">YbaN family protein</fullName>
    </submittedName>
</protein>
<dbReference type="PANTHER" id="PTHR35813:SF1">
    <property type="entry name" value="INNER MEMBRANE PROTEIN YBAN"/>
    <property type="match status" value="1"/>
</dbReference>
<dbReference type="RefSeq" id="WP_204476434.1">
    <property type="nucleotide sequence ID" value="NZ_JACJJW010000034.1"/>
</dbReference>
<gene>
    <name evidence="2" type="ORF">H6A31_11385</name>
</gene>
<evidence type="ECO:0000313" key="3">
    <source>
        <dbReference type="Proteomes" id="UP000703295"/>
    </source>
</evidence>
<accession>A0ABS2EX57</accession>
<feature type="transmembrane region" description="Helical" evidence="1">
    <location>
        <begin position="70"/>
        <end position="91"/>
    </location>
</feature>
<evidence type="ECO:0000313" key="2">
    <source>
        <dbReference type="EMBL" id="MBM6759271.1"/>
    </source>
</evidence>
<reference evidence="2 3" key="1">
    <citation type="journal article" date="2021" name="Sci. Rep.">
        <title>The distribution of antibiotic resistance genes in chicken gut microbiota commensals.</title>
        <authorList>
            <person name="Juricova H."/>
            <person name="Matiasovicova J."/>
            <person name="Kubasova T."/>
            <person name="Cejkova D."/>
            <person name="Rychlik I."/>
        </authorList>
    </citation>
    <scope>NUCLEOTIDE SEQUENCE [LARGE SCALE GENOMIC DNA]</scope>
    <source>
        <strain evidence="2 3">An801</strain>
    </source>
</reference>
<dbReference type="EMBL" id="JACJJW010000034">
    <property type="protein sequence ID" value="MBM6759271.1"/>
    <property type="molecule type" value="Genomic_DNA"/>
</dbReference>